<gene>
    <name evidence="5" type="ORF">M0638_17575</name>
</gene>
<dbReference type="InterPro" id="IPR036388">
    <property type="entry name" value="WH-like_DNA-bd_sf"/>
</dbReference>
<keyword evidence="6" id="KW-1185">Reference proteome</keyword>
<organism evidence="5 6">
    <name type="scientific">Roseomonas acroporae</name>
    <dbReference type="NCBI Taxonomy" id="2937791"/>
    <lineage>
        <taxon>Bacteria</taxon>
        <taxon>Pseudomonadati</taxon>
        <taxon>Pseudomonadota</taxon>
        <taxon>Alphaproteobacteria</taxon>
        <taxon>Acetobacterales</taxon>
        <taxon>Roseomonadaceae</taxon>
        <taxon>Roseomonas</taxon>
    </lineage>
</organism>
<protein>
    <submittedName>
        <fullName evidence="5">MarR family transcriptional regulator</fullName>
    </submittedName>
</protein>
<dbReference type="Gene3D" id="1.10.10.10">
    <property type="entry name" value="Winged helix-like DNA-binding domain superfamily/Winged helix DNA-binding domain"/>
    <property type="match status" value="1"/>
</dbReference>
<evidence type="ECO:0000259" key="4">
    <source>
        <dbReference type="PROSITE" id="PS50995"/>
    </source>
</evidence>
<proteinExistence type="predicted"/>
<dbReference type="GO" id="GO:0003700">
    <property type="term" value="F:DNA-binding transcription factor activity"/>
    <property type="evidence" value="ECO:0007669"/>
    <property type="project" value="InterPro"/>
</dbReference>
<evidence type="ECO:0000256" key="2">
    <source>
        <dbReference type="ARBA" id="ARBA00023125"/>
    </source>
</evidence>
<dbReference type="RefSeq" id="WP_248668305.1">
    <property type="nucleotide sequence ID" value="NZ_JALPRX010000076.1"/>
</dbReference>
<name>A0A9X1Y959_9PROT</name>
<dbReference type="PRINTS" id="PR00598">
    <property type="entry name" value="HTHMARR"/>
</dbReference>
<keyword evidence="3" id="KW-0804">Transcription</keyword>
<dbReference type="AlphaFoldDB" id="A0A9X1Y959"/>
<evidence type="ECO:0000256" key="1">
    <source>
        <dbReference type="ARBA" id="ARBA00023015"/>
    </source>
</evidence>
<dbReference type="InterPro" id="IPR036390">
    <property type="entry name" value="WH_DNA-bd_sf"/>
</dbReference>
<keyword evidence="1" id="KW-0805">Transcription regulation</keyword>
<dbReference type="GO" id="GO:0003677">
    <property type="term" value="F:DNA binding"/>
    <property type="evidence" value="ECO:0007669"/>
    <property type="project" value="UniProtKB-KW"/>
</dbReference>
<dbReference type="SUPFAM" id="SSF46785">
    <property type="entry name" value="Winged helix' DNA-binding domain"/>
    <property type="match status" value="1"/>
</dbReference>
<dbReference type="SMART" id="SM00347">
    <property type="entry name" value="HTH_MARR"/>
    <property type="match status" value="1"/>
</dbReference>
<comment type="caution">
    <text evidence="5">The sequence shown here is derived from an EMBL/GenBank/DDBJ whole genome shotgun (WGS) entry which is preliminary data.</text>
</comment>
<sequence length="154" mass="16969">MTGESANASDRLIDDFLPYLLARASHVVSAEFHGRLRGLKVSAPKWRVLAALSSNDGETVSGLAESCMLQQPTMTKLLDRMVRDRLVTRAPDARDRRVVRISLTERGRAAVSELLSAAQRHEAELFARHSSAEGDVIKAALRSLIGQHDARRRG</sequence>
<evidence type="ECO:0000313" key="5">
    <source>
        <dbReference type="EMBL" id="MCK8786189.1"/>
    </source>
</evidence>
<keyword evidence="2" id="KW-0238">DNA-binding</keyword>
<dbReference type="PANTHER" id="PTHR42756:SF1">
    <property type="entry name" value="TRANSCRIPTIONAL REPRESSOR OF EMRAB OPERON"/>
    <property type="match status" value="1"/>
</dbReference>
<reference evidence="5" key="1">
    <citation type="submission" date="2022-04" db="EMBL/GenBank/DDBJ databases">
        <title>Roseomonas acroporae sp. nov., isolated from coral Acropora digitifera.</title>
        <authorList>
            <person name="Sun H."/>
        </authorList>
    </citation>
    <scope>NUCLEOTIDE SEQUENCE</scope>
    <source>
        <strain evidence="5">NAR14</strain>
    </source>
</reference>
<dbReference type="PANTHER" id="PTHR42756">
    <property type="entry name" value="TRANSCRIPTIONAL REGULATOR, MARR"/>
    <property type="match status" value="1"/>
</dbReference>
<evidence type="ECO:0000313" key="6">
    <source>
        <dbReference type="Proteomes" id="UP001139516"/>
    </source>
</evidence>
<dbReference type="InterPro" id="IPR000835">
    <property type="entry name" value="HTH_MarR-typ"/>
</dbReference>
<dbReference type="PROSITE" id="PS50995">
    <property type="entry name" value="HTH_MARR_2"/>
    <property type="match status" value="1"/>
</dbReference>
<dbReference type="Proteomes" id="UP001139516">
    <property type="component" value="Unassembled WGS sequence"/>
</dbReference>
<evidence type="ECO:0000256" key="3">
    <source>
        <dbReference type="ARBA" id="ARBA00023163"/>
    </source>
</evidence>
<feature type="domain" description="HTH marR-type" evidence="4">
    <location>
        <begin position="14"/>
        <end position="146"/>
    </location>
</feature>
<accession>A0A9X1Y959</accession>
<dbReference type="EMBL" id="JALPRX010000076">
    <property type="protein sequence ID" value="MCK8786189.1"/>
    <property type="molecule type" value="Genomic_DNA"/>
</dbReference>
<dbReference type="Pfam" id="PF12802">
    <property type="entry name" value="MarR_2"/>
    <property type="match status" value="1"/>
</dbReference>